<dbReference type="SMART" id="SM00355">
    <property type="entry name" value="ZnF_C2H2"/>
    <property type="match status" value="2"/>
</dbReference>
<evidence type="ECO:0000256" key="3">
    <source>
        <dbReference type="ARBA" id="ARBA00022833"/>
    </source>
</evidence>
<evidence type="ECO:0000313" key="8">
    <source>
        <dbReference type="Proteomes" id="UP000000709"/>
    </source>
</evidence>
<dbReference type="KEGG" id="spaa:SPAPADRAFT_49463"/>
<evidence type="ECO:0000256" key="4">
    <source>
        <dbReference type="PROSITE-ProRule" id="PRU00042"/>
    </source>
</evidence>
<feature type="region of interest" description="Disordered" evidence="5">
    <location>
        <begin position="1"/>
        <end position="112"/>
    </location>
</feature>
<evidence type="ECO:0000313" key="7">
    <source>
        <dbReference type="EMBL" id="EGW34421.1"/>
    </source>
</evidence>
<protein>
    <recommendedName>
        <fullName evidence="6">C2H2-type domain-containing protein</fullName>
    </recommendedName>
</protein>
<evidence type="ECO:0000259" key="6">
    <source>
        <dbReference type="PROSITE" id="PS50157"/>
    </source>
</evidence>
<feature type="compositionally biased region" description="Basic and acidic residues" evidence="5">
    <location>
        <begin position="301"/>
        <end position="317"/>
    </location>
</feature>
<dbReference type="EMBL" id="GL996500">
    <property type="protein sequence ID" value="EGW34421.1"/>
    <property type="molecule type" value="Genomic_DNA"/>
</dbReference>
<name>G3AIF0_SPAPN</name>
<dbReference type="AlphaFoldDB" id="G3AIF0"/>
<feature type="compositionally biased region" description="Basic and acidic residues" evidence="5">
    <location>
        <begin position="9"/>
        <end position="43"/>
    </location>
</feature>
<feature type="compositionally biased region" description="Polar residues" evidence="5">
    <location>
        <begin position="83"/>
        <end position="103"/>
    </location>
</feature>
<dbReference type="GO" id="GO:0008270">
    <property type="term" value="F:zinc ion binding"/>
    <property type="evidence" value="ECO:0007669"/>
    <property type="project" value="UniProtKB-KW"/>
</dbReference>
<dbReference type="InterPro" id="IPR013087">
    <property type="entry name" value="Znf_C2H2_type"/>
</dbReference>
<evidence type="ECO:0000256" key="2">
    <source>
        <dbReference type="ARBA" id="ARBA00022771"/>
    </source>
</evidence>
<feature type="region of interest" description="Disordered" evidence="5">
    <location>
        <begin position="301"/>
        <end position="320"/>
    </location>
</feature>
<feature type="compositionally biased region" description="Basic and acidic residues" evidence="5">
    <location>
        <begin position="361"/>
        <end position="380"/>
    </location>
</feature>
<dbReference type="InterPro" id="IPR036236">
    <property type="entry name" value="Znf_C2H2_sf"/>
</dbReference>
<dbReference type="OrthoDB" id="1744952at2759"/>
<dbReference type="Gene3D" id="3.30.160.60">
    <property type="entry name" value="Classic Zinc Finger"/>
    <property type="match status" value="1"/>
</dbReference>
<dbReference type="RefSeq" id="XP_007374005.1">
    <property type="nucleotide sequence ID" value="XM_007373943.1"/>
</dbReference>
<evidence type="ECO:0000256" key="5">
    <source>
        <dbReference type="SAM" id="MobiDB-lite"/>
    </source>
</evidence>
<keyword evidence="2 4" id="KW-0863">Zinc-finger</keyword>
<dbReference type="Proteomes" id="UP000000709">
    <property type="component" value="Unassembled WGS sequence"/>
</dbReference>
<feature type="domain" description="C2H2-type" evidence="6">
    <location>
        <begin position="174"/>
        <end position="199"/>
    </location>
</feature>
<dbReference type="HOGENOM" id="CLU_716042_0_0_1"/>
<organism evidence="8">
    <name type="scientific">Spathaspora passalidarum (strain NRRL Y-27907 / 11-Y1)</name>
    <dbReference type="NCBI Taxonomy" id="619300"/>
    <lineage>
        <taxon>Eukaryota</taxon>
        <taxon>Fungi</taxon>
        <taxon>Dikarya</taxon>
        <taxon>Ascomycota</taxon>
        <taxon>Saccharomycotina</taxon>
        <taxon>Pichiomycetes</taxon>
        <taxon>Debaryomycetaceae</taxon>
        <taxon>Spathaspora</taxon>
    </lineage>
</organism>
<keyword evidence="1" id="KW-0479">Metal-binding</keyword>
<dbReference type="PANTHER" id="PTHR23235">
    <property type="entry name" value="KRUEPPEL-LIKE TRANSCRIPTION FACTOR"/>
    <property type="match status" value="1"/>
</dbReference>
<dbReference type="InParanoid" id="G3AIF0"/>
<proteinExistence type="predicted"/>
<accession>G3AIF0</accession>
<evidence type="ECO:0000256" key="1">
    <source>
        <dbReference type="ARBA" id="ARBA00022723"/>
    </source>
</evidence>
<dbReference type="GeneID" id="18871342"/>
<feature type="region of interest" description="Disordered" evidence="5">
    <location>
        <begin position="346"/>
        <end position="386"/>
    </location>
</feature>
<keyword evidence="8" id="KW-1185">Reference proteome</keyword>
<dbReference type="PROSITE" id="PS00028">
    <property type="entry name" value="ZINC_FINGER_C2H2_1"/>
    <property type="match status" value="1"/>
</dbReference>
<gene>
    <name evidence="7" type="ORF">SPAPADRAFT_49463</name>
</gene>
<dbReference type="PROSITE" id="PS50157">
    <property type="entry name" value="ZINC_FINGER_C2H2_2"/>
    <property type="match status" value="1"/>
</dbReference>
<dbReference type="SUPFAM" id="SSF57667">
    <property type="entry name" value="beta-beta-alpha zinc fingers"/>
    <property type="match status" value="1"/>
</dbReference>
<keyword evidence="3" id="KW-0862">Zinc</keyword>
<sequence>MTKPNSKAKPTEAKDAHDDGINDSLNEKTSRPKKEETSAKEQTKGGSGESSTDASSPSIPPLSNPTVASNTHMLPPITVKKNAGSTIPTNTQSEFNPYVTFSSKYPGGQQQPPPPLQIIQDTTHQVNSNETNYFFKSGRPKVRVDDYNIKKFSVAKSPLTSQSTPGSAPATRPHTCTFEGCTWSFERKSDLKRHLKSHAPPIYQCPYYRNDPTCHRNGGAFNRLDVLKRHLRLVHYVKDKHQMVPPAPGPMVGSTGGAMVLPTKKEDPGWCRACQKMFPNSKIFIDHCWDCAQHITPAEWKKAGDTGDTGRDQESDRTTQQQAYQALAARSNNLYELSRISTEEKEAASAFFTSQSESTEGESKRKTSAEEPTMKVEPAHKRTRKS</sequence>
<reference evidence="7 8" key="1">
    <citation type="journal article" date="2011" name="Proc. Natl. Acad. Sci. U.S.A.">
        <title>Comparative genomics of xylose-fermenting fungi for enhanced biofuel production.</title>
        <authorList>
            <person name="Wohlbach D.J."/>
            <person name="Kuo A."/>
            <person name="Sato T.K."/>
            <person name="Potts K.M."/>
            <person name="Salamov A.A."/>
            <person name="LaButti K.M."/>
            <person name="Sun H."/>
            <person name="Clum A."/>
            <person name="Pangilinan J.L."/>
            <person name="Lindquist E.A."/>
            <person name="Lucas S."/>
            <person name="Lapidus A."/>
            <person name="Jin M."/>
            <person name="Gunawan C."/>
            <person name="Balan V."/>
            <person name="Dale B.E."/>
            <person name="Jeffries T.W."/>
            <person name="Zinkel R."/>
            <person name="Barry K.W."/>
            <person name="Grigoriev I.V."/>
            <person name="Gasch A.P."/>
        </authorList>
    </citation>
    <scope>NUCLEOTIDE SEQUENCE [LARGE SCALE GENOMIC DNA]</scope>
    <source>
        <strain evidence="8">NRRL Y-27907 / 11-Y1</strain>
    </source>
</reference>
<dbReference type="eggNOG" id="ENOG502SB6R">
    <property type="taxonomic scope" value="Eukaryota"/>
</dbReference>